<dbReference type="GO" id="GO:0004177">
    <property type="term" value="F:aminopeptidase activity"/>
    <property type="evidence" value="ECO:0007669"/>
    <property type="project" value="UniProtKB-EC"/>
</dbReference>
<protein>
    <submittedName>
        <fullName evidence="4">Proline iminopeptidase</fullName>
    </submittedName>
</protein>
<dbReference type="SUPFAM" id="SSF53474">
    <property type="entry name" value="alpha/beta-Hydrolases"/>
    <property type="match status" value="1"/>
</dbReference>
<proteinExistence type="inferred from homology"/>
<gene>
    <name evidence="4" type="ORF">N780_01180</name>
</gene>
<comment type="caution">
    <text evidence="4">The sequence shown here is derived from an EMBL/GenBank/DDBJ whole genome shotgun (WGS) entry which is preliminary data.</text>
</comment>
<keyword evidence="2" id="KW-0378">Hydrolase</keyword>
<name>A0A0A2UW98_9BACI</name>
<comment type="similarity">
    <text evidence="1">Belongs to the peptidase S33 family.</text>
</comment>
<dbReference type="PANTHER" id="PTHR43798">
    <property type="entry name" value="MONOACYLGLYCEROL LIPASE"/>
    <property type="match status" value="1"/>
</dbReference>
<dbReference type="PRINTS" id="PR00793">
    <property type="entry name" value="PROAMNOPTASE"/>
</dbReference>
<accession>A0A0A2UW98</accession>
<dbReference type="Proteomes" id="UP000030153">
    <property type="component" value="Unassembled WGS sequence"/>
</dbReference>
<dbReference type="AlphaFoldDB" id="A0A0A2UW98"/>
<dbReference type="RefSeq" id="WP_052114909.1">
    <property type="nucleotide sequence ID" value="NZ_AVBG01000003.1"/>
</dbReference>
<dbReference type="InterPro" id="IPR029058">
    <property type="entry name" value="AB_hydrolase_fold"/>
</dbReference>
<evidence type="ECO:0000313" key="4">
    <source>
        <dbReference type="EMBL" id="KGP92204.1"/>
    </source>
</evidence>
<dbReference type="Gene3D" id="3.40.50.1820">
    <property type="entry name" value="alpha/beta hydrolase"/>
    <property type="match status" value="1"/>
</dbReference>
<sequence>MLKQFEHVRGCNIYTKQFGSGEPILFLHGGPGASHRVFLPHIEPLAEDYHLLLYDQKGCGRSDAPSDDEYSIHEEVETLEALRKVWGLGQMTLVGESWGSILALQYASMYPTRVKKLFLTAAIGVDARGYKEFPKQLIRRMNVQDRLKFLYHERKGNSDQVMDLIEPYYVYEPASLIRKKPMAFNQQANEQIGKDIIKHYNLRPFAHELQSIPIRIVQGSHDLLSPEKVLKTVKHVIPKAQVIRLDECGHWSFIECPEMMNHLLKEFMEIK</sequence>
<evidence type="ECO:0000313" key="5">
    <source>
        <dbReference type="Proteomes" id="UP000030153"/>
    </source>
</evidence>
<evidence type="ECO:0000256" key="1">
    <source>
        <dbReference type="ARBA" id="ARBA00010088"/>
    </source>
</evidence>
<dbReference type="PRINTS" id="PR00111">
    <property type="entry name" value="ABHYDROLASE"/>
</dbReference>
<dbReference type="STRING" id="1385513.N780_01180"/>
<dbReference type="InterPro" id="IPR050266">
    <property type="entry name" value="AB_hydrolase_sf"/>
</dbReference>
<dbReference type="Pfam" id="PF00561">
    <property type="entry name" value="Abhydrolase_1"/>
    <property type="match status" value="1"/>
</dbReference>
<dbReference type="EMBL" id="AVBG01000003">
    <property type="protein sequence ID" value="KGP92204.1"/>
    <property type="molecule type" value="Genomic_DNA"/>
</dbReference>
<keyword evidence="5" id="KW-1185">Reference proteome</keyword>
<dbReference type="InterPro" id="IPR002410">
    <property type="entry name" value="Peptidase_S33"/>
</dbReference>
<feature type="domain" description="AB hydrolase-1" evidence="3">
    <location>
        <begin position="23"/>
        <end position="255"/>
    </location>
</feature>
<dbReference type="InterPro" id="IPR000073">
    <property type="entry name" value="AB_hydrolase_1"/>
</dbReference>
<organism evidence="4 5">
    <name type="scientific">Pontibacillus chungwhensis BH030062</name>
    <dbReference type="NCBI Taxonomy" id="1385513"/>
    <lineage>
        <taxon>Bacteria</taxon>
        <taxon>Bacillati</taxon>
        <taxon>Bacillota</taxon>
        <taxon>Bacilli</taxon>
        <taxon>Bacillales</taxon>
        <taxon>Bacillaceae</taxon>
        <taxon>Pontibacillus</taxon>
    </lineage>
</organism>
<reference evidence="4 5" key="1">
    <citation type="submission" date="2013-08" db="EMBL/GenBank/DDBJ databases">
        <title>Genome of Pontibacillus chungwhensis.</title>
        <authorList>
            <person name="Wang Q."/>
            <person name="Wang G."/>
        </authorList>
    </citation>
    <scope>NUCLEOTIDE SEQUENCE [LARGE SCALE GENOMIC DNA]</scope>
    <source>
        <strain evidence="4 5">BH030062</strain>
    </source>
</reference>
<evidence type="ECO:0000256" key="2">
    <source>
        <dbReference type="ARBA" id="ARBA00022801"/>
    </source>
</evidence>
<evidence type="ECO:0000259" key="3">
    <source>
        <dbReference type="Pfam" id="PF00561"/>
    </source>
</evidence>
<dbReference type="eggNOG" id="COG0596">
    <property type="taxonomic scope" value="Bacteria"/>
</dbReference>
<dbReference type="GO" id="GO:0006508">
    <property type="term" value="P:proteolysis"/>
    <property type="evidence" value="ECO:0007669"/>
    <property type="project" value="InterPro"/>
</dbReference>